<dbReference type="EMBL" id="CTRI01000004">
    <property type="protein sequence ID" value="CQR29644.1"/>
    <property type="molecule type" value="Genomic_DNA"/>
</dbReference>
<dbReference type="eggNOG" id="COG2391">
    <property type="taxonomic scope" value="Bacteria"/>
</dbReference>
<gene>
    <name evidence="2" type="ordered locus">THI_2341</name>
    <name evidence="3" type="ORF">THICB1_120127</name>
</gene>
<accession>D6CUL0</accession>
<organism evidence="2 4">
    <name type="scientific">Thiomonas arsenitoxydans (strain DSM 22701 / CIP 110005 / 3As)</name>
    <dbReference type="NCBI Taxonomy" id="426114"/>
    <lineage>
        <taxon>Bacteria</taxon>
        <taxon>Pseudomonadati</taxon>
        <taxon>Pseudomonadota</taxon>
        <taxon>Betaproteobacteria</taxon>
        <taxon>Burkholderiales</taxon>
        <taxon>Thiomonas</taxon>
    </lineage>
</organism>
<dbReference type="Proteomes" id="UP000078599">
    <property type="component" value="Unassembled WGS sequence"/>
</dbReference>
<keyword evidence="1" id="KW-0812">Transmembrane</keyword>
<reference evidence="4" key="2">
    <citation type="journal article" date="2010" name="PLoS Genet.">
        <title>Structure, function, and evolution of the Thiomonas spp. genome.</title>
        <authorList>
            <person name="Arsene-Ploetze F."/>
            <person name="Koechler S."/>
            <person name="Marchal M."/>
            <person name="Coppee J.Y."/>
            <person name="Chandler M."/>
            <person name="Bonnefoy V."/>
            <person name="Brochier-Armanet C."/>
            <person name="Barakat M."/>
            <person name="Barbe V."/>
            <person name="Battaglia-Brunet F."/>
            <person name="Bruneel O."/>
            <person name="Bryan C.G."/>
            <person name="Cleiss-Arnold J."/>
            <person name="Cruveiller S."/>
            <person name="Erhardt M."/>
            <person name="Heinrich-Salmeron A."/>
            <person name="Hommais F."/>
            <person name="Joulian C."/>
            <person name="Krin E."/>
            <person name="Lieutaud A."/>
            <person name="Lievremont D."/>
            <person name="Michel C."/>
            <person name="Muller D."/>
            <person name="Ortet P."/>
            <person name="Proux C."/>
            <person name="Siguier P."/>
            <person name="Roche D."/>
            <person name="Rouy Z."/>
            <person name="Salvignol G."/>
            <person name="Slyemi D."/>
            <person name="Talla E."/>
            <person name="Weiss S."/>
            <person name="Weissenbach J."/>
            <person name="Medigue C."/>
            <person name="Bertin P.N."/>
        </authorList>
    </citation>
    <scope>NUCLEOTIDE SEQUENCE [LARGE SCALE GENOMIC DNA]</scope>
    <source>
        <strain evidence="4">DSM 22701 / CIP 110005 / 3As</strain>
    </source>
</reference>
<keyword evidence="5" id="KW-1185">Reference proteome</keyword>
<evidence type="ECO:0000313" key="3">
    <source>
        <dbReference type="EMBL" id="CQR29644.1"/>
    </source>
</evidence>
<feature type="transmembrane region" description="Helical" evidence="1">
    <location>
        <begin position="81"/>
        <end position="98"/>
    </location>
</feature>
<feature type="transmembrane region" description="Helical" evidence="1">
    <location>
        <begin position="41"/>
        <end position="60"/>
    </location>
</feature>
<proteinExistence type="predicted"/>
<keyword evidence="1" id="KW-1133">Transmembrane helix</keyword>
<dbReference type="InterPro" id="IPR046513">
    <property type="entry name" value="DUF6691"/>
</dbReference>
<evidence type="ECO:0000313" key="5">
    <source>
        <dbReference type="Proteomes" id="UP000078599"/>
    </source>
</evidence>
<dbReference type="HOGENOM" id="CLU_1077418_0_0_4"/>
<name>D6CUL0_THIA3</name>
<reference evidence="3 5" key="4">
    <citation type="submission" date="2015-03" db="EMBL/GenBank/DDBJ databases">
        <authorList>
            <person name="Regsiter A."/>
            <person name="william w."/>
        </authorList>
    </citation>
    <scope>NUCLEOTIDE SEQUENCE [LARGE SCALE GENOMIC DNA]</scope>
    <source>
        <strain evidence="3 5">CB1</strain>
    </source>
</reference>
<feature type="transmembrane region" description="Helical" evidence="1">
    <location>
        <begin position="118"/>
        <end position="134"/>
    </location>
</feature>
<evidence type="ECO:0000256" key="1">
    <source>
        <dbReference type="SAM" id="Phobius"/>
    </source>
</evidence>
<keyword evidence="1" id="KW-0472">Membrane</keyword>
<reference key="1">
    <citation type="submission" date="2009-07" db="EMBL/GenBank/DDBJ databases">
        <authorList>
            <person name="Genoscope - CEA"/>
        </authorList>
    </citation>
    <scope>NUCLEOTIDE SEQUENCE</scope>
    <source>
        <strain>3As</strain>
    </source>
</reference>
<reference evidence="2" key="3">
    <citation type="submission" date="2010-07" db="EMBL/GenBank/DDBJ databases">
        <authorList>
            <person name="Genoscope - CEA"/>
        </authorList>
    </citation>
    <scope>NUCLEOTIDE SEQUENCE</scope>
    <source>
        <strain evidence="2">3As</strain>
    </source>
</reference>
<dbReference type="AlphaFoldDB" id="D6CUL0"/>
<dbReference type="OrthoDB" id="9790409at2"/>
<dbReference type="Proteomes" id="UP000002372">
    <property type="component" value="Chromosome"/>
</dbReference>
<dbReference type="RefSeq" id="WP_013106278.1">
    <property type="nucleotide sequence ID" value="NC_014145.1"/>
</dbReference>
<dbReference type="KEGG" id="thi:THI_2341"/>
<evidence type="ECO:0000313" key="2">
    <source>
        <dbReference type="EMBL" id="CAZ88979.1"/>
    </source>
</evidence>
<sequence>MMNLIAMVCGVLFSFGLLISGMVDPEKVIGFLNIAGSWDPSLAFVMLGAIVVNTIPMRLAMRRKDSVLLHCPMELPKASQITLRLVLGSMIFGIGWGLSGICPGPALVNLGTAQPDRLVFFMFMLAGMGAYEIWNRYMSNQRTRTPQPERVLDLLPLGQEGQRPLRAQLVGQGPDHQITVLIDTPLQVGDRCWVMQPGQSLQQARGYIVKHFRPGIREGDAAHAILVAYLGLDMPPVGQIVALRDREIQTRLTQKEHA</sequence>
<evidence type="ECO:0000313" key="4">
    <source>
        <dbReference type="Proteomes" id="UP000002372"/>
    </source>
</evidence>
<dbReference type="Pfam" id="PF20398">
    <property type="entry name" value="DUF6691"/>
    <property type="match status" value="1"/>
</dbReference>
<dbReference type="EMBL" id="FP475956">
    <property type="protein sequence ID" value="CAZ88979.1"/>
    <property type="molecule type" value="Genomic_DNA"/>
</dbReference>
<protein>
    <submittedName>
        <fullName evidence="2">Uncharacterized protein</fullName>
    </submittedName>
</protein>